<organism evidence="2">
    <name type="scientific">hydrothermal vent metagenome</name>
    <dbReference type="NCBI Taxonomy" id="652676"/>
    <lineage>
        <taxon>unclassified sequences</taxon>
        <taxon>metagenomes</taxon>
        <taxon>ecological metagenomes</taxon>
    </lineage>
</organism>
<dbReference type="AlphaFoldDB" id="A0A3B0VKX4"/>
<proteinExistence type="predicted"/>
<keyword evidence="1" id="KW-1133">Transmembrane helix</keyword>
<keyword evidence="1" id="KW-0812">Transmembrane</keyword>
<gene>
    <name evidence="2" type="ORF">MNBD_GAMMA04-78</name>
</gene>
<feature type="transmembrane region" description="Helical" evidence="1">
    <location>
        <begin position="57"/>
        <end position="77"/>
    </location>
</feature>
<feature type="transmembrane region" description="Helical" evidence="1">
    <location>
        <begin position="7"/>
        <end position="28"/>
    </location>
</feature>
<sequence>MFGSFEMVILIGAICGSIMVVGSMILLYRGVISLQAAAASEALSIELIDEIKLSTRYPALALFLIGFIFFISAAWFAQQGDAKKLTLEGVVSSPDELVDIEIHLSAGPWKQDVFGEEGAFSILFHPNIESLNATVIAPGYENSGVTRRVSINKGSVSIGTIKVGRRMVDNIVPRDEIPPRQAGSTLSSGGQF</sequence>
<accession>A0A3B0VKX4</accession>
<evidence type="ECO:0000256" key="1">
    <source>
        <dbReference type="SAM" id="Phobius"/>
    </source>
</evidence>
<reference evidence="2" key="1">
    <citation type="submission" date="2018-06" db="EMBL/GenBank/DDBJ databases">
        <authorList>
            <person name="Zhirakovskaya E."/>
        </authorList>
    </citation>
    <scope>NUCLEOTIDE SEQUENCE</scope>
</reference>
<keyword evidence="1" id="KW-0472">Membrane</keyword>
<evidence type="ECO:0000313" key="2">
    <source>
        <dbReference type="EMBL" id="VAW44278.1"/>
    </source>
</evidence>
<name>A0A3B0VKX4_9ZZZZ</name>
<protein>
    <submittedName>
        <fullName evidence="2">Uncharacterized protein</fullName>
    </submittedName>
</protein>
<dbReference type="EMBL" id="UOFB01000031">
    <property type="protein sequence ID" value="VAW44278.1"/>
    <property type="molecule type" value="Genomic_DNA"/>
</dbReference>